<name>A0ABS4HVU4_9BACL</name>
<dbReference type="Gene3D" id="3.40.50.720">
    <property type="entry name" value="NAD(P)-binding Rossmann-like Domain"/>
    <property type="match status" value="1"/>
</dbReference>
<dbReference type="SUPFAM" id="SSF51735">
    <property type="entry name" value="NAD(P)-binding Rossmann-fold domains"/>
    <property type="match status" value="1"/>
</dbReference>
<comment type="caution">
    <text evidence="2">The sequence shown here is derived from an EMBL/GenBank/DDBJ whole genome shotgun (WGS) entry which is preliminary data.</text>
</comment>
<reference evidence="2 3" key="1">
    <citation type="submission" date="2021-03" db="EMBL/GenBank/DDBJ databases">
        <title>Genomic Encyclopedia of Type Strains, Phase IV (KMG-IV): sequencing the most valuable type-strain genomes for metagenomic binning, comparative biology and taxonomic classification.</title>
        <authorList>
            <person name="Goeker M."/>
        </authorList>
    </citation>
    <scope>NUCLEOTIDE SEQUENCE [LARGE SCALE GENOMIC DNA]</scope>
    <source>
        <strain evidence="2 3">DSM 24950</strain>
    </source>
</reference>
<gene>
    <name evidence="2" type="ORF">J2Z65_001964</name>
</gene>
<dbReference type="RefSeq" id="WP_167053281.1">
    <property type="nucleotide sequence ID" value="NZ_JAAOZR010000006.1"/>
</dbReference>
<keyword evidence="3" id="KW-1185">Reference proteome</keyword>
<feature type="domain" description="NAD(P)-binding" evidence="1">
    <location>
        <begin position="19"/>
        <end position="337"/>
    </location>
</feature>
<dbReference type="InterPro" id="IPR036291">
    <property type="entry name" value="NAD(P)-bd_dom_sf"/>
</dbReference>
<evidence type="ECO:0000259" key="1">
    <source>
        <dbReference type="Pfam" id="PF16363"/>
    </source>
</evidence>
<evidence type="ECO:0000313" key="2">
    <source>
        <dbReference type="EMBL" id="MBP1962748.1"/>
    </source>
</evidence>
<dbReference type="GO" id="GO:0047733">
    <property type="term" value="F:CDP-glucose 4,6-dehydratase activity"/>
    <property type="evidence" value="ECO:0007669"/>
    <property type="project" value="UniProtKB-EC"/>
</dbReference>
<organism evidence="2 3">
    <name type="scientific">Paenibacillus aceris</name>
    <dbReference type="NCBI Taxonomy" id="869555"/>
    <lineage>
        <taxon>Bacteria</taxon>
        <taxon>Bacillati</taxon>
        <taxon>Bacillota</taxon>
        <taxon>Bacilli</taxon>
        <taxon>Bacillales</taxon>
        <taxon>Paenibacillaceae</taxon>
        <taxon>Paenibacillus</taxon>
    </lineage>
</organism>
<dbReference type="EC" id="4.2.1.45" evidence="2"/>
<dbReference type="Pfam" id="PF16363">
    <property type="entry name" value="GDP_Man_Dehyd"/>
    <property type="match status" value="1"/>
</dbReference>
<accession>A0ABS4HVU4</accession>
<dbReference type="InterPro" id="IPR016040">
    <property type="entry name" value="NAD(P)-bd_dom"/>
</dbReference>
<dbReference type="InterPro" id="IPR013445">
    <property type="entry name" value="CDP_4_6_deHydtase"/>
</dbReference>
<protein>
    <submittedName>
        <fullName evidence="2">CDP-glucose 4,6-dehydratase</fullName>
        <ecNumber evidence="2">4.2.1.45</ecNumber>
    </submittedName>
</protein>
<dbReference type="CDD" id="cd05252">
    <property type="entry name" value="CDP_GD_SDR_e"/>
    <property type="match status" value="1"/>
</dbReference>
<dbReference type="EMBL" id="JAGGKV010000004">
    <property type="protein sequence ID" value="MBP1962748.1"/>
    <property type="molecule type" value="Genomic_DNA"/>
</dbReference>
<sequence>MPDNRIRINSDFWKGKHVFVTGHTGFKGTWLSLWLHGMGANVTGYSLQPPTEPSLFELCRMDEIVTSYTADIRNMAALSAALKEAAPDIIFHLAAQPLVRASYLNPIETYEMNTMGTVNLLEAVRQAVKGGSPVKAVIHVSTDKVYSQLDESRGYRETDRLGGGDPYSNSKACTELIISSYRQVFQNDADQSNGQVAIASVRAANVIGGGDWAADRLIPDCFRAILQGQPIKLRYPQAVRPWQHVLEPLHGYLLLVEQLYENKQFAQAWNFGPKDEDTISVEQVVSELCKKWGDQASYQVDQAEHPHEVHVLRLDCTKSRTLLGWYPRWDLDTAIAKTIDWVKASLNQENGREICCKQIQEYVLGSETHDH</sequence>
<dbReference type="Proteomes" id="UP001519344">
    <property type="component" value="Unassembled WGS sequence"/>
</dbReference>
<dbReference type="PANTHER" id="PTHR43000">
    <property type="entry name" value="DTDP-D-GLUCOSE 4,6-DEHYDRATASE-RELATED"/>
    <property type="match status" value="1"/>
</dbReference>
<dbReference type="Gene3D" id="3.90.25.10">
    <property type="entry name" value="UDP-galactose 4-epimerase, domain 1"/>
    <property type="match status" value="1"/>
</dbReference>
<proteinExistence type="predicted"/>
<evidence type="ECO:0000313" key="3">
    <source>
        <dbReference type="Proteomes" id="UP001519344"/>
    </source>
</evidence>
<dbReference type="NCBIfam" id="TIGR02622">
    <property type="entry name" value="CDP_4_6_dhtase"/>
    <property type="match status" value="1"/>
</dbReference>
<keyword evidence="2" id="KW-0456">Lyase</keyword>